<accession>A0A4S4KXC7</accession>
<dbReference type="AlphaFoldDB" id="A0A4S4KXC7"/>
<dbReference type="SUPFAM" id="SSF53474">
    <property type="entry name" value="alpha/beta-Hydrolases"/>
    <property type="match status" value="1"/>
</dbReference>
<dbReference type="InterPro" id="IPR007751">
    <property type="entry name" value="DUF676_lipase-like"/>
</dbReference>
<dbReference type="Pfam" id="PF05057">
    <property type="entry name" value="DUF676"/>
    <property type="match status" value="1"/>
</dbReference>
<comment type="similarity">
    <text evidence="1">Belongs to the putative lipase ROG1 family.</text>
</comment>
<dbReference type="EMBL" id="SGPK01000449">
    <property type="protein sequence ID" value="THH03474.1"/>
    <property type="molecule type" value="Genomic_DNA"/>
</dbReference>
<feature type="transmembrane region" description="Helical" evidence="2">
    <location>
        <begin position="284"/>
        <end position="307"/>
    </location>
</feature>
<name>A0A4S4KXC7_9AGAM</name>
<feature type="domain" description="DUF676" evidence="3">
    <location>
        <begin position="3"/>
        <end position="210"/>
    </location>
</feature>
<keyword evidence="2" id="KW-0472">Membrane</keyword>
<sequence length="470" mass="52351">MRNVHLLVLIHGMWGNPEHLAEMSRIIKETKGLSHSSGKSDANIELDVLLAQTNRDESTYDGIDWGGERVADEVDARVREIETSGGKVVKFSISGYSLGGLVARYVIGILLRRSFFKAVQPVNFTTFATPHIGLLRTSSVWSSLFAVLGPKLLSRTGEQFYAVDMWGSSERSLLEVMANRKEIFYQALSLFTYIRIYGNAVNDTTVPYATALIEASDPFVNRAQTGINVEFDRKYDPIILSYTIPDSPPVKIRPKPFSPTWFRSIEPTRYLPPPLRTLKFPINAIAVLLLPVLIPVFITLIVVRLSLHARSSRARIRLLEGDEQGRESKLVNMFARLERSFEGAVVEMAENDVEVDDNTGAGAEQIREKLTPPNTKSKNINTSISTLSTSAADADADTPRKPEAGQPLLTPAQLAMVRSLNALPQLTKHRAYIDLLRNSHAAIIARDVAGFTFHRRGWGVLQHWADAFEL</sequence>
<evidence type="ECO:0000259" key="3">
    <source>
        <dbReference type="Pfam" id="PF05057"/>
    </source>
</evidence>
<dbReference type="PANTHER" id="PTHR12482:SF62">
    <property type="entry name" value="LIPASE ROG1-RELATED"/>
    <property type="match status" value="1"/>
</dbReference>
<proteinExistence type="inferred from homology"/>
<dbReference type="InterPro" id="IPR029058">
    <property type="entry name" value="AB_hydrolase_fold"/>
</dbReference>
<evidence type="ECO:0000256" key="2">
    <source>
        <dbReference type="SAM" id="Phobius"/>
    </source>
</evidence>
<evidence type="ECO:0000256" key="1">
    <source>
        <dbReference type="ARBA" id="ARBA00007920"/>
    </source>
</evidence>
<gene>
    <name evidence="4" type="ORF">EW145_g6225</name>
</gene>
<keyword evidence="2" id="KW-0812">Transmembrane</keyword>
<dbReference type="Proteomes" id="UP000308199">
    <property type="component" value="Unassembled WGS sequence"/>
</dbReference>
<reference evidence="4 5" key="1">
    <citation type="submission" date="2019-02" db="EMBL/GenBank/DDBJ databases">
        <title>Genome sequencing of the rare red list fungi Phellinidium pouzarii.</title>
        <authorList>
            <person name="Buettner E."/>
            <person name="Kellner H."/>
        </authorList>
    </citation>
    <scope>NUCLEOTIDE SEQUENCE [LARGE SCALE GENOMIC DNA]</scope>
    <source>
        <strain evidence="4 5">DSM 108285</strain>
    </source>
</reference>
<dbReference type="PANTHER" id="PTHR12482">
    <property type="entry name" value="LIPASE ROG1-RELATED-RELATED"/>
    <property type="match status" value="1"/>
</dbReference>
<keyword evidence="5" id="KW-1185">Reference proteome</keyword>
<dbReference type="Gene3D" id="3.40.50.1820">
    <property type="entry name" value="alpha/beta hydrolase"/>
    <property type="match status" value="1"/>
</dbReference>
<evidence type="ECO:0000313" key="4">
    <source>
        <dbReference type="EMBL" id="THH03474.1"/>
    </source>
</evidence>
<protein>
    <recommendedName>
        <fullName evidence="3">DUF676 domain-containing protein</fullName>
    </recommendedName>
</protein>
<organism evidence="4 5">
    <name type="scientific">Phellinidium pouzarii</name>
    <dbReference type="NCBI Taxonomy" id="167371"/>
    <lineage>
        <taxon>Eukaryota</taxon>
        <taxon>Fungi</taxon>
        <taxon>Dikarya</taxon>
        <taxon>Basidiomycota</taxon>
        <taxon>Agaricomycotina</taxon>
        <taxon>Agaricomycetes</taxon>
        <taxon>Hymenochaetales</taxon>
        <taxon>Hymenochaetaceae</taxon>
        <taxon>Phellinidium</taxon>
    </lineage>
</organism>
<keyword evidence="2" id="KW-1133">Transmembrane helix</keyword>
<comment type="caution">
    <text evidence="4">The sequence shown here is derived from an EMBL/GenBank/DDBJ whole genome shotgun (WGS) entry which is preliminary data.</text>
</comment>
<dbReference type="OrthoDB" id="273452at2759"/>
<evidence type="ECO:0000313" key="5">
    <source>
        <dbReference type="Proteomes" id="UP000308199"/>
    </source>
</evidence>
<dbReference type="InterPro" id="IPR044294">
    <property type="entry name" value="Lipase-like"/>
</dbReference>